<dbReference type="InterPro" id="IPR007016">
    <property type="entry name" value="O-antigen_ligase-rel_domated"/>
</dbReference>
<feature type="transmembrane region" description="Helical" evidence="5">
    <location>
        <begin position="394"/>
        <end position="411"/>
    </location>
</feature>
<evidence type="ECO:0000256" key="4">
    <source>
        <dbReference type="ARBA" id="ARBA00023136"/>
    </source>
</evidence>
<feature type="transmembrane region" description="Helical" evidence="5">
    <location>
        <begin position="118"/>
        <end position="139"/>
    </location>
</feature>
<keyword evidence="8" id="KW-1185">Reference proteome</keyword>
<dbReference type="PANTHER" id="PTHR37422:SF21">
    <property type="entry name" value="EXOQ-LIKE PROTEIN"/>
    <property type="match status" value="1"/>
</dbReference>
<feature type="transmembrane region" description="Helical" evidence="5">
    <location>
        <begin position="151"/>
        <end position="168"/>
    </location>
</feature>
<feature type="transmembrane region" description="Helical" evidence="5">
    <location>
        <begin position="61"/>
        <end position="82"/>
    </location>
</feature>
<dbReference type="Pfam" id="PF04932">
    <property type="entry name" value="Wzy_C"/>
    <property type="match status" value="1"/>
</dbReference>
<keyword evidence="4 5" id="KW-0472">Membrane</keyword>
<feature type="transmembrane region" description="Helical" evidence="5">
    <location>
        <begin position="358"/>
        <end position="382"/>
    </location>
</feature>
<feature type="transmembrane region" description="Helical" evidence="5">
    <location>
        <begin position="423"/>
        <end position="441"/>
    </location>
</feature>
<comment type="caution">
    <text evidence="7">The sequence shown here is derived from an EMBL/GenBank/DDBJ whole genome shotgun (WGS) entry which is preliminary data.</text>
</comment>
<evidence type="ECO:0000256" key="2">
    <source>
        <dbReference type="ARBA" id="ARBA00022692"/>
    </source>
</evidence>
<evidence type="ECO:0000259" key="6">
    <source>
        <dbReference type="Pfam" id="PF04932"/>
    </source>
</evidence>
<comment type="subcellular location">
    <subcellularLocation>
        <location evidence="1">Membrane</location>
        <topology evidence="1">Multi-pass membrane protein</topology>
    </subcellularLocation>
</comment>
<dbReference type="AlphaFoldDB" id="A0A5C6EMM1"/>
<evidence type="ECO:0000313" key="8">
    <source>
        <dbReference type="Proteomes" id="UP000317977"/>
    </source>
</evidence>
<feature type="domain" description="O-antigen ligase-related" evidence="6">
    <location>
        <begin position="224"/>
        <end position="371"/>
    </location>
</feature>
<sequence>MSTLHSSPVLINPASEPTTSIEPRKVRWLDTFAKLSLWSLSIMVYTMPSTTYTQSWQPLDLAKLVVLAVACGGGVAAIASVWSSRTLKRVLNPLAPFYLFLGWTLTSVLWSPLKSVTIAQSGGLVAMLLFASIVAFLSVNGDRAKQLLQHLNWMFLVSSAVVLIAYLINPEMSGLDRGRIHSGGDGLIHPTAAGATASLGLLLPVLCHWVGGFMWARKLIAPSLIIHGAVLVLSNSRTALAMGVVTIGAILFWYSSNRQRAIAIFTGAVLAFALLLFDPGFELVSSTADAGTQFVSRGQSSEQIKAGSGRGELWEAVWAEYKKSMLIGHGYFVTSETGKLHVWNETHNYTAHNLALQILASTGAIGFLMFAFALIQAFGVSMSLRHGNLFQRQIAVMVITITVWFAGWSQLGDSFLGPIRPESILFFTMLGIAIGQSTLLVRPNETAFEPPQNISR</sequence>
<evidence type="ECO:0000256" key="3">
    <source>
        <dbReference type="ARBA" id="ARBA00022989"/>
    </source>
</evidence>
<dbReference type="PANTHER" id="PTHR37422">
    <property type="entry name" value="TEICHURONIC ACID BIOSYNTHESIS PROTEIN TUAE"/>
    <property type="match status" value="1"/>
</dbReference>
<dbReference type="OrthoDB" id="236730at2"/>
<dbReference type="InterPro" id="IPR051533">
    <property type="entry name" value="WaaL-like"/>
</dbReference>
<protein>
    <submittedName>
        <fullName evidence="7">O-Antigen ligase</fullName>
    </submittedName>
</protein>
<feature type="transmembrane region" description="Helical" evidence="5">
    <location>
        <begin position="94"/>
        <end position="112"/>
    </location>
</feature>
<keyword evidence="7" id="KW-0436">Ligase</keyword>
<evidence type="ECO:0000313" key="7">
    <source>
        <dbReference type="EMBL" id="TWU49387.1"/>
    </source>
</evidence>
<keyword evidence="2 5" id="KW-0812">Transmembrane</keyword>
<reference evidence="7 8" key="1">
    <citation type="submission" date="2019-02" db="EMBL/GenBank/DDBJ databases">
        <title>Deep-cultivation of Planctomycetes and their phenomic and genomic characterization uncovers novel biology.</title>
        <authorList>
            <person name="Wiegand S."/>
            <person name="Jogler M."/>
            <person name="Boedeker C."/>
            <person name="Pinto D."/>
            <person name="Vollmers J."/>
            <person name="Rivas-Marin E."/>
            <person name="Kohn T."/>
            <person name="Peeters S.H."/>
            <person name="Heuer A."/>
            <person name="Rast P."/>
            <person name="Oberbeckmann S."/>
            <person name="Bunk B."/>
            <person name="Jeske O."/>
            <person name="Meyerdierks A."/>
            <person name="Storesund J.E."/>
            <person name="Kallscheuer N."/>
            <person name="Luecker S."/>
            <person name="Lage O.M."/>
            <person name="Pohl T."/>
            <person name="Merkel B.J."/>
            <person name="Hornburger P."/>
            <person name="Mueller R.-W."/>
            <person name="Bruemmer F."/>
            <person name="Labrenz M."/>
            <person name="Spormann A.M."/>
            <person name="Op Den Camp H."/>
            <person name="Overmann J."/>
            <person name="Amann R."/>
            <person name="Jetten M.S.M."/>
            <person name="Mascher T."/>
            <person name="Medema M.H."/>
            <person name="Devos D.P."/>
            <person name="Kaster A.-K."/>
            <person name="Ovreas L."/>
            <person name="Rohde M."/>
            <person name="Galperin M.Y."/>
            <person name="Jogler C."/>
        </authorList>
    </citation>
    <scope>NUCLEOTIDE SEQUENCE [LARGE SCALE GENOMIC DNA]</scope>
    <source>
        <strain evidence="7 8">Poly59</strain>
    </source>
</reference>
<gene>
    <name evidence="7" type="ORF">Poly59_40020</name>
</gene>
<feature type="transmembrane region" description="Helical" evidence="5">
    <location>
        <begin position="238"/>
        <end position="254"/>
    </location>
</feature>
<keyword evidence="3 5" id="KW-1133">Transmembrane helix</keyword>
<dbReference type="Proteomes" id="UP000317977">
    <property type="component" value="Unassembled WGS sequence"/>
</dbReference>
<dbReference type="EMBL" id="SJPX01000004">
    <property type="protein sequence ID" value="TWU49387.1"/>
    <property type="molecule type" value="Genomic_DNA"/>
</dbReference>
<accession>A0A5C6EMM1</accession>
<dbReference type="RefSeq" id="WP_146535654.1">
    <property type="nucleotide sequence ID" value="NZ_SJPX01000004.1"/>
</dbReference>
<name>A0A5C6EMM1_9BACT</name>
<evidence type="ECO:0000256" key="1">
    <source>
        <dbReference type="ARBA" id="ARBA00004141"/>
    </source>
</evidence>
<organism evidence="7 8">
    <name type="scientific">Rubripirellula reticaptiva</name>
    <dbReference type="NCBI Taxonomy" id="2528013"/>
    <lineage>
        <taxon>Bacteria</taxon>
        <taxon>Pseudomonadati</taxon>
        <taxon>Planctomycetota</taxon>
        <taxon>Planctomycetia</taxon>
        <taxon>Pirellulales</taxon>
        <taxon>Pirellulaceae</taxon>
        <taxon>Rubripirellula</taxon>
    </lineage>
</organism>
<feature type="transmembrane region" description="Helical" evidence="5">
    <location>
        <begin position="188"/>
        <end position="207"/>
    </location>
</feature>
<dbReference type="GO" id="GO:0016020">
    <property type="term" value="C:membrane"/>
    <property type="evidence" value="ECO:0007669"/>
    <property type="project" value="UniProtKB-SubCell"/>
</dbReference>
<dbReference type="GO" id="GO:0016874">
    <property type="term" value="F:ligase activity"/>
    <property type="evidence" value="ECO:0007669"/>
    <property type="project" value="UniProtKB-KW"/>
</dbReference>
<feature type="transmembrane region" description="Helical" evidence="5">
    <location>
        <begin position="261"/>
        <end position="277"/>
    </location>
</feature>
<proteinExistence type="predicted"/>
<evidence type="ECO:0000256" key="5">
    <source>
        <dbReference type="SAM" id="Phobius"/>
    </source>
</evidence>